<evidence type="ECO:0000313" key="2">
    <source>
        <dbReference type="EMBL" id="WMV37376.1"/>
    </source>
</evidence>
<feature type="transmembrane region" description="Helical" evidence="1">
    <location>
        <begin position="60"/>
        <end position="85"/>
    </location>
</feature>
<evidence type="ECO:0008006" key="4">
    <source>
        <dbReference type="Google" id="ProtNLM"/>
    </source>
</evidence>
<proteinExistence type="predicted"/>
<reference evidence="2" key="1">
    <citation type="submission" date="2023-08" db="EMBL/GenBank/DDBJ databases">
        <title>A de novo genome assembly of Solanum verrucosum Schlechtendal, a Mexican diploid species geographically isolated from the other diploid A-genome species in potato relatives.</title>
        <authorList>
            <person name="Hosaka K."/>
        </authorList>
    </citation>
    <scope>NUCLEOTIDE SEQUENCE</scope>
    <source>
        <tissue evidence="2">Young leaves</tissue>
    </source>
</reference>
<keyword evidence="1" id="KW-0472">Membrane</keyword>
<dbReference type="AlphaFoldDB" id="A0AAF0U179"/>
<keyword evidence="1" id="KW-0812">Transmembrane</keyword>
<accession>A0AAF0U179</accession>
<evidence type="ECO:0000313" key="3">
    <source>
        <dbReference type="Proteomes" id="UP001234989"/>
    </source>
</evidence>
<protein>
    <recommendedName>
        <fullName evidence="4">Transmembrane protein</fullName>
    </recommendedName>
</protein>
<keyword evidence="1" id="KW-1133">Transmembrane helix</keyword>
<dbReference type="EMBL" id="CP133618">
    <property type="protein sequence ID" value="WMV37376.1"/>
    <property type="molecule type" value="Genomic_DNA"/>
</dbReference>
<keyword evidence="3" id="KW-1185">Reference proteome</keyword>
<sequence>MVVSLPIWSWFKLELGAHMAVRFCPKNADLVIFRHLQNKKYRKGKGDGDWFVLGLVWSCFRGASCFVVVSLVVVISGFFLVVVLVREDVKKEGKQRERGRKLGILGRGFVLPDLHRILRWW</sequence>
<dbReference type="Proteomes" id="UP001234989">
    <property type="component" value="Chromosome 7"/>
</dbReference>
<organism evidence="2 3">
    <name type="scientific">Solanum verrucosum</name>
    <dbReference type="NCBI Taxonomy" id="315347"/>
    <lineage>
        <taxon>Eukaryota</taxon>
        <taxon>Viridiplantae</taxon>
        <taxon>Streptophyta</taxon>
        <taxon>Embryophyta</taxon>
        <taxon>Tracheophyta</taxon>
        <taxon>Spermatophyta</taxon>
        <taxon>Magnoliopsida</taxon>
        <taxon>eudicotyledons</taxon>
        <taxon>Gunneridae</taxon>
        <taxon>Pentapetalae</taxon>
        <taxon>asterids</taxon>
        <taxon>lamiids</taxon>
        <taxon>Solanales</taxon>
        <taxon>Solanaceae</taxon>
        <taxon>Solanoideae</taxon>
        <taxon>Solaneae</taxon>
        <taxon>Solanum</taxon>
    </lineage>
</organism>
<name>A0AAF0U179_SOLVR</name>
<gene>
    <name evidence="2" type="ORF">MTR67_030761</name>
</gene>
<evidence type="ECO:0000256" key="1">
    <source>
        <dbReference type="SAM" id="Phobius"/>
    </source>
</evidence>